<dbReference type="InterPro" id="IPR003594">
    <property type="entry name" value="HATPase_dom"/>
</dbReference>
<sequence length="1415" mass="160729">MPDLTDLMAAFVPVSFTSYSIFLFMQQPPDNISSSQTPAPDNAAVPLEEINGLFAQSPVAIGLLKGPDMIISAANEALLSILGLPGNANGRKLKDILPPTLSEGFIQIVKSVYQTGIAYSDYEHLVRQQRNGVVEERYYTFNYNPYLSHEGQATGVIITAVEVTPRAVLSQRVAESETHYRRLIENSPVAMYACNKDGYITQFNKAAAQLFGREFRTGVDRWTAAWKMTGENGQYIPPEDSPMARALRTGKIPDEREIMLQNADGSIHIILDHPQLFLNESGEISGGLNAIIDITERKNAEKNAAILSAIIHSTDDAIIGKDLNGTIISWNPAAVKLFGYAEEEVIGTPVTRLFPADRMEEEPHIIERIRKGERIEHFDTIRIKKSGEPVEISLTISPIKDAAGRIIGASKIAREITAQKVLFRALQESEQKFRELVMQAPVGITILKGSDMVAELANDTYLQIVDRTRDEFIGKSLYESLPEVRQAVEPLLMGILQTGIPYYGNEFKVNIKRHGRVDTTYFNFVYQPLKELNGAITGIIVVANEVTEQVEAKHSVTESAKEFRRMVMQSPIAMTIFRGPEFVIEVANEVLLNNIWRLSEDQVMGRKALEVFPELNDQKYAELLRQVRRTGKAHRENESLAFVQGADGMKKFYLDYEYAPLFETDGTISGIMITVSDVTEKVEARHKVEDAEARLRLAAEGTGLATWDLNLVTREIIHTPRLAEIFGYPRDEQVSHQVLRSRVVQEDAKNIVEPAFAHAMETGTYFYEARIIRNDGIVRWIKTNGSVIFDQQHKPLRMLGTIQDVTEETNASRILEESEQRLNIALEATELGTWELNLFTRQPTYSPRYLQIVGFGPGEEPTHAELLERIHPDDRTKRDQVMTEALKTGRLDLEMRIITRSGETRWIRARGKLFYNKKGVAERMMGTLQDITEQKMAFISLQESEERFKLVADSAPVMIWMSGSDKFLDFFNATWLNFTGHSIDEERSEGWQKCVHPDDLERVVTAYNQAYRDQAAFYTEYRLRRHDGIYRWISDNAVPRYISGKFIGFISACMDIDEEKKFNERLQQSELLFKTISNVSPVGLWMTDENGRNTFVNDTWIKWTGISHAELYEHGWFQTLLEADRETVMHVFQRKREHRDKFVAEYRFKRADGSVRWAYSEGYPYYDQSGNFAGYAGSIMDITERKQDEIRKNEFLAVASHELKTPITSIKAYTQLLASTYQKTDDAFLKNALTKVENQVNKMSKLVGDFLNLSKIEADKVVLQKELFSVQEIVAEAVADIQLVAPAYAISLHAEADPLFINADREKIMQVLTNLLNNAVKYSPDEKEVMLRVFREGEEAVVTIEDRGIGIRPAEYEKIFERFYRADPNNIRVSGFGIGLYISAEIIRRHGGQIGVKGNEEKGACFYFRLPVAEK</sequence>
<feature type="domain" description="PAC" evidence="8">
    <location>
        <begin position="1142"/>
        <end position="1194"/>
    </location>
</feature>
<evidence type="ECO:0000256" key="4">
    <source>
        <dbReference type="ARBA" id="ARBA00022679"/>
    </source>
</evidence>
<dbReference type="PROSITE" id="PS50109">
    <property type="entry name" value="HIS_KIN"/>
    <property type="match status" value="1"/>
</dbReference>
<dbReference type="Gene3D" id="3.30.565.10">
    <property type="entry name" value="Histidine kinase-like ATPase, C-terminal domain"/>
    <property type="match status" value="1"/>
</dbReference>
<dbReference type="RefSeq" id="WP_237875647.1">
    <property type="nucleotide sequence ID" value="NZ_JAKLTR010000017.1"/>
</dbReference>
<dbReference type="CDD" id="cd00075">
    <property type="entry name" value="HATPase"/>
    <property type="match status" value="1"/>
</dbReference>
<dbReference type="CDD" id="cd00130">
    <property type="entry name" value="PAS"/>
    <property type="match status" value="6"/>
</dbReference>
<protein>
    <recommendedName>
        <fullName evidence="2">histidine kinase</fullName>
        <ecNumber evidence="2">2.7.13.3</ecNumber>
    </recommendedName>
</protein>
<dbReference type="SUPFAM" id="SSF55785">
    <property type="entry name" value="PYP-like sensor domain (PAS domain)"/>
    <property type="match status" value="9"/>
</dbReference>
<organism evidence="9 10">
    <name type="scientific">Terrimonas ginsenosidimutans</name>
    <dbReference type="NCBI Taxonomy" id="2908004"/>
    <lineage>
        <taxon>Bacteria</taxon>
        <taxon>Pseudomonadati</taxon>
        <taxon>Bacteroidota</taxon>
        <taxon>Chitinophagia</taxon>
        <taxon>Chitinophagales</taxon>
        <taxon>Chitinophagaceae</taxon>
        <taxon>Terrimonas</taxon>
    </lineage>
</organism>
<dbReference type="CDD" id="cd00082">
    <property type="entry name" value="HisKA"/>
    <property type="match status" value="1"/>
</dbReference>
<comment type="catalytic activity">
    <reaction evidence="1">
        <text>ATP + protein L-histidine = ADP + protein N-phospho-L-histidine.</text>
        <dbReference type="EC" id="2.7.13.3"/>
    </reaction>
</comment>
<dbReference type="PRINTS" id="PR00344">
    <property type="entry name" value="BCTRLSENSOR"/>
</dbReference>
<feature type="domain" description="PAC" evidence="8">
    <location>
        <begin position="891"/>
        <end position="943"/>
    </location>
</feature>
<dbReference type="InterPro" id="IPR001610">
    <property type="entry name" value="PAC"/>
</dbReference>
<dbReference type="InterPro" id="IPR013767">
    <property type="entry name" value="PAS_fold"/>
</dbReference>
<dbReference type="InterPro" id="IPR035965">
    <property type="entry name" value="PAS-like_dom_sf"/>
</dbReference>
<evidence type="ECO:0000259" key="6">
    <source>
        <dbReference type="PROSITE" id="PS50109"/>
    </source>
</evidence>
<dbReference type="EMBL" id="JAKLTR010000017">
    <property type="protein sequence ID" value="MCG2617110.1"/>
    <property type="molecule type" value="Genomic_DNA"/>
</dbReference>
<evidence type="ECO:0000256" key="5">
    <source>
        <dbReference type="ARBA" id="ARBA00022777"/>
    </source>
</evidence>
<dbReference type="PROSITE" id="PS50112">
    <property type="entry name" value="PAS"/>
    <property type="match status" value="5"/>
</dbReference>
<dbReference type="InterPro" id="IPR036097">
    <property type="entry name" value="HisK_dim/P_sf"/>
</dbReference>
<dbReference type="InterPro" id="IPR000700">
    <property type="entry name" value="PAS-assoc_C"/>
</dbReference>
<dbReference type="NCBIfam" id="TIGR00229">
    <property type="entry name" value="sensory_box"/>
    <property type="match status" value="8"/>
</dbReference>
<feature type="domain" description="PAC" evidence="8">
    <location>
        <begin position="1017"/>
        <end position="1068"/>
    </location>
</feature>
<dbReference type="PANTHER" id="PTHR43304:SF1">
    <property type="entry name" value="PAC DOMAIN-CONTAINING PROTEIN"/>
    <property type="match status" value="1"/>
</dbReference>
<dbReference type="SMART" id="SM00086">
    <property type="entry name" value="PAC"/>
    <property type="match status" value="8"/>
</dbReference>
<dbReference type="PANTHER" id="PTHR43304">
    <property type="entry name" value="PHYTOCHROME-LIKE PROTEIN CPH1"/>
    <property type="match status" value="1"/>
</dbReference>
<dbReference type="InterPro" id="IPR000014">
    <property type="entry name" value="PAS"/>
</dbReference>
<dbReference type="InterPro" id="IPR013656">
    <property type="entry name" value="PAS_4"/>
</dbReference>
<dbReference type="Gene3D" id="2.10.70.100">
    <property type="match status" value="2"/>
</dbReference>
<feature type="domain" description="Histidine kinase" evidence="6">
    <location>
        <begin position="1198"/>
        <end position="1414"/>
    </location>
</feature>
<dbReference type="Pfam" id="PF08447">
    <property type="entry name" value="PAS_3"/>
    <property type="match status" value="4"/>
</dbReference>
<name>A0ABS9KXR6_9BACT</name>
<dbReference type="SMART" id="SM00091">
    <property type="entry name" value="PAS"/>
    <property type="match status" value="9"/>
</dbReference>
<feature type="domain" description="PAS" evidence="7">
    <location>
        <begin position="176"/>
        <end position="212"/>
    </location>
</feature>
<reference evidence="9" key="1">
    <citation type="submission" date="2022-01" db="EMBL/GenBank/DDBJ databases">
        <authorList>
            <person name="Jo J.-H."/>
            <person name="Im W.-T."/>
        </authorList>
    </citation>
    <scope>NUCLEOTIDE SEQUENCE</scope>
    <source>
        <strain evidence="9">NA20</strain>
    </source>
</reference>
<dbReference type="Pfam" id="PF00989">
    <property type="entry name" value="PAS"/>
    <property type="match status" value="1"/>
</dbReference>
<evidence type="ECO:0000313" key="10">
    <source>
        <dbReference type="Proteomes" id="UP001165367"/>
    </source>
</evidence>
<proteinExistence type="predicted"/>
<dbReference type="PROSITE" id="PS50113">
    <property type="entry name" value="PAC"/>
    <property type="match status" value="7"/>
</dbReference>
<feature type="domain" description="PAC" evidence="8">
    <location>
        <begin position="765"/>
        <end position="817"/>
    </location>
</feature>
<dbReference type="Pfam" id="PF08448">
    <property type="entry name" value="PAS_4"/>
    <property type="match status" value="4"/>
</dbReference>
<accession>A0ABS9KXR6</accession>
<dbReference type="SMART" id="SM00387">
    <property type="entry name" value="HATPase_c"/>
    <property type="match status" value="1"/>
</dbReference>
<evidence type="ECO:0000256" key="2">
    <source>
        <dbReference type="ARBA" id="ARBA00012438"/>
    </source>
</evidence>
<evidence type="ECO:0000256" key="1">
    <source>
        <dbReference type="ARBA" id="ARBA00000085"/>
    </source>
</evidence>
<dbReference type="SUPFAM" id="SSF47384">
    <property type="entry name" value="Homodimeric domain of signal transducing histidine kinase"/>
    <property type="match status" value="1"/>
</dbReference>
<feature type="domain" description="PAS" evidence="7">
    <location>
        <begin position="818"/>
        <end position="889"/>
    </location>
</feature>
<evidence type="ECO:0000256" key="3">
    <source>
        <dbReference type="ARBA" id="ARBA00022553"/>
    </source>
</evidence>
<dbReference type="InterPro" id="IPR013655">
    <property type="entry name" value="PAS_fold_3"/>
</dbReference>
<dbReference type="InterPro" id="IPR004358">
    <property type="entry name" value="Sig_transdc_His_kin-like_C"/>
</dbReference>
<dbReference type="SMART" id="SM00388">
    <property type="entry name" value="HisKA"/>
    <property type="match status" value="1"/>
</dbReference>
<feature type="domain" description="PAS" evidence="7">
    <location>
        <begin position="303"/>
        <end position="373"/>
    </location>
</feature>
<dbReference type="Pfam" id="PF00512">
    <property type="entry name" value="HisKA"/>
    <property type="match status" value="1"/>
</dbReference>
<dbReference type="Proteomes" id="UP001165367">
    <property type="component" value="Unassembled WGS sequence"/>
</dbReference>
<dbReference type="InterPro" id="IPR036890">
    <property type="entry name" value="HATPase_C_sf"/>
</dbReference>
<feature type="domain" description="PAS" evidence="7">
    <location>
        <begin position="944"/>
        <end position="1014"/>
    </location>
</feature>
<keyword evidence="5" id="KW-0418">Kinase</keyword>
<feature type="domain" description="PAS" evidence="7">
    <location>
        <begin position="1069"/>
        <end position="1139"/>
    </location>
</feature>
<evidence type="ECO:0000313" key="9">
    <source>
        <dbReference type="EMBL" id="MCG2617110.1"/>
    </source>
</evidence>
<dbReference type="InterPro" id="IPR052162">
    <property type="entry name" value="Sensor_kinase/Photoreceptor"/>
</dbReference>
<gene>
    <name evidence="9" type="ORF">LZZ85_22635</name>
</gene>
<dbReference type="Gene3D" id="1.10.287.130">
    <property type="match status" value="1"/>
</dbReference>
<dbReference type="SUPFAM" id="SSF55874">
    <property type="entry name" value="ATPase domain of HSP90 chaperone/DNA topoisomerase II/histidine kinase"/>
    <property type="match status" value="1"/>
</dbReference>
<feature type="domain" description="PAC" evidence="8">
    <location>
        <begin position="636"/>
        <end position="690"/>
    </location>
</feature>
<dbReference type="Gene3D" id="3.30.450.20">
    <property type="entry name" value="PAS domain"/>
    <property type="match status" value="9"/>
</dbReference>
<feature type="domain" description="PAC" evidence="8">
    <location>
        <begin position="254"/>
        <end position="306"/>
    </location>
</feature>
<evidence type="ECO:0000259" key="7">
    <source>
        <dbReference type="PROSITE" id="PS50112"/>
    </source>
</evidence>
<dbReference type="InterPro" id="IPR003661">
    <property type="entry name" value="HisK_dim/P_dom"/>
</dbReference>
<dbReference type="Pfam" id="PF02518">
    <property type="entry name" value="HATPase_c"/>
    <property type="match status" value="1"/>
</dbReference>
<dbReference type="InterPro" id="IPR005467">
    <property type="entry name" value="His_kinase_dom"/>
</dbReference>
<keyword evidence="4" id="KW-0808">Transferase</keyword>
<keyword evidence="10" id="KW-1185">Reference proteome</keyword>
<dbReference type="EC" id="2.7.13.3" evidence="2"/>
<evidence type="ECO:0000259" key="8">
    <source>
        <dbReference type="PROSITE" id="PS50113"/>
    </source>
</evidence>
<keyword evidence="3" id="KW-0597">Phosphoprotein</keyword>
<feature type="domain" description="PAC" evidence="8">
    <location>
        <begin position="376"/>
        <end position="428"/>
    </location>
</feature>
<comment type="caution">
    <text evidence="9">The sequence shown here is derived from an EMBL/GenBank/DDBJ whole genome shotgun (WGS) entry which is preliminary data.</text>
</comment>